<dbReference type="InterPro" id="IPR027417">
    <property type="entry name" value="P-loop_NTPase"/>
</dbReference>
<gene>
    <name evidence="9" type="ORF">AUJ23_01950</name>
</gene>
<dbReference type="GO" id="GO:0005524">
    <property type="term" value="F:ATP binding"/>
    <property type="evidence" value="ECO:0007669"/>
    <property type="project" value="UniProtKB-KW"/>
</dbReference>
<dbReference type="Gene3D" id="3.40.50.300">
    <property type="entry name" value="P-loop containing nucleotide triphosphate hydrolases"/>
    <property type="match status" value="1"/>
</dbReference>
<dbReference type="SUPFAM" id="SSF52540">
    <property type="entry name" value="P-loop containing nucleoside triphosphate hydrolases"/>
    <property type="match status" value="2"/>
</dbReference>
<keyword evidence="5" id="KW-0862">Zinc</keyword>
<dbReference type="EMBL" id="MNVC01000019">
    <property type="protein sequence ID" value="OIO19579.1"/>
    <property type="molecule type" value="Genomic_DNA"/>
</dbReference>
<dbReference type="Pfam" id="PF17764">
    <property type="entry name" value="PriA_3primeBD"/>
    <property type="match status" value="1"/>
</dbReference>
<evidence type="ECO:0000256" key="5">
    <source>
        <dbReference type="ARBA" id="ARBA00022833"/>
    </source>
</evidence>
<feature type="domain" description="Primosomal protein N' 3' DNA-binding" evidence="8">
    <location>
        <begin position="20"/>
        <end position="107"/>
    </location>
</feature>
<name>A0A1J4U8H3_9BACT</name>
<dbReference type="AlphaFoldDB" id="A0A1J4U8H3"/>
<dbReference type="InterPro" id="IPR041222">
    <property type="entry name" value="PriA_3primeBD"/>
</dbReference>
<evidence type="ECO:0000256" key="6">
    <source>
        <dbReference type="ARBA" id="ARBA00022840"/>
    </source>
</evidence>
<sequence length="633" mass="74957">MNLYFDVILKIIPLTRLPRAFSTFDYQINEELKTSVEIGQLVKISFRNKEIFGVIFDIEKNSENEKLKCLIEIVNEIPILNKKQLHLYIQLAEIYLVSPSTFLKMALCPLQKRKLKKMILKKEKPNIKKEKPNQEYYLYNSEHEHKKLYKNLKKTTLIIVPEIWKIEEIKKYLPQKLQTKVVTWYAELSNKEKFENWLQIKKEEETIVIGTRNALFLPFNNLDKVIIDYEHDENLKSWDSSPKFQSKDIAKFLQKLYSCDLIFSSFSPSFEKYYEISKGTIKINKKMTKDRLLFKRKKINEKNLPIIINFTNKDFFKNKNIFSLELEDKIKNSKEDVFIYLNRKGYATSVTCMNCNFVESDPLTGLPLIYKKEQNILYSPYNNFIKPLSATCPKCNSELTKMYGYGTELVESELKKLLNTNTNHNIINIDKNTDLSKFSEDKQNIIIGTIAAFKSINWMKTELIVFLDIDRQLAIPEYLSTENIWHNIQEVEYYRRTDSKFYIQSNKAEHTIFKSLGEKDRIYRTDLNNRQKLGLFPYKYIVKYYYGGDNEGQSKFQIEQTIKNLNLALTKISNNVTILGPYEMQPKYFRRKYWYSFAIKIAEKNPFLVIRQINQFIPGNHKIDPNPISLLSP</sequence>
<evidence type="ECO:0000259" key="8">
    <source>
        <dbReference type="Pfam" id="PF17764"/>
    </source>
</evidence>
<dbReference type="InterPro" id="IPR042115">
    <property type="entry name" value="PriA_3primeBD_sf"/>
</dbReference>
<protein>
    <submittedName>
        <fullName evidence="9">Primosomal protein N</fullName>
    </submittedName>
</protein>
<dbReference type="GO" id="GO:0043138">
    <property type="term" value="F:3'-5' DNA helicase activity"/>
    <property type="evidence" value="ECO:0007669"/>
    <property type="project" value="TreeGrafter"/>
</dbReference>
<dbReference type="Gene3D" id="3.40.1440.60">
    <property type="entry name" value="PriA, 3(prime) DNA-binding domain"/>
    <property type="match status" value="1"/>
</dbReference>
<evidence type="ECO:0000256" key="7">
    <source>
        <dbReference type="ARBA" id="ARBA00023125"/>
    </source>
</evidence>
<keyword evidence="1" id="KW-0639">Primosome</keyword>
<dbReference type="GO" id="GO:0006310">
    <property type="term" value="P:DNA recombination"/>
    <property type="evidence" value="ECO:0007669"/>
    <property type="project" value="InterPro"/>
</dbReference>
<evidence type="ECO:0000256" key="4">
    <source>
        <dbReference type="ARBA" id="ARBA00022741"/>
    </source>
</evidence>
<keyword evidence="6" id="KW-0067">ATP-binding</keyword>
<dbReference type="Proteomes" id="UP000181941">
    <property type="component" value="Unassembled WGS sequence"/>
</dbReference>
<evidence type="ECO:0000256" key="3">
    <source>
        <dbReference type="ARBA" id="ARBA00022723"/>
    </source>
</evidence>
<accession>A0A1J4U8H3</accession>
<evidence type="ECO:0000313" key="9">
    <source>
        <dbReference type="EMBL" id="OIO19579.1"/>
    </source>
</evidence>
<dbReference type="GO" id="GO:0003677">
    <property type="term" value="F:DNA binding"/>
    <property type="evidence" value="ECO:0007669"/>
    <property type="project" value="UniProtKB-KW"/>
</dbReference>
<organism evidence="9 10">
    <name type="scientific">Candidatus Magasanikbacteria bacterium CG1_02_32_51</name>
    <dbReference type="NCBI Taxonomy" id="1805238"/>
    <lineage>
        <taxon>Bacteria</taxon>
        <taxon>Candidatus Magasanikiibacteriota</taxon>
    </lineage>
</organism>
<proteinExistence type="predicted"/>
<comment type="caution">
    <text evidence="9">The sequence shown here is derived from an EMBL/GenBank/DDBJ whole genome shotgun (WGS) entry which is preliminary data.</text>
</comment>
<evidence type="ECO:0000313" key="10">
    <source>
        <dbReference type="Proteomes" id="UP000181941"/>
    </source>
</evidence>
<reference evidence="9 10" key="1">
    <citation type="journal article" date="2016" name="Environ. Microbiol.">
        <title>Genomic resolution of a cold subsurface aquifer community provides metabolic insights for novel microbes adapted to high CO concentrations.</title>
        <authorList>
            <person name="Probst A.J."/>
            <person name="Castelle C.J."/>
            <person name="Singh A."/>
            <person name="Brown C.T."/>
            <person name="Anantharaman K."/>
            <person name="Sharon I."/>
            <person name="Hug L.A."/>
            <person name="Burstein D."/>
            <person name="Emerson J.B."/>
            <person name="Thomas B.C."/>
            <person name="Banfield J.F."/>
        </authorList>
    </citation>
    <scope>NUCLEOTIDE SEQUENCE [LARGE SCALE GENOMIC DNA]</scope>
    <source>
        <strain evidence="9">CG1_02_32_51</strain>
    </source>
</reference>
<dbReference type="PANTHER" id="PTHR30580:SF0">
    <property type="entry name" value="PRIMOSOMAL PROTEIN N"/>
    <property type="match status" value="1"/>
</dbReference>
<dbReference type="PANTHER" id="PTHR30580">
    <property type="entry name" value="PRIMOSOMAL PROTEIN N"/>
    <property type="match status" value="1"/>
</dbReference>
<dbReference type="GO" id="GO:0006270">
    <property type="term" value="P:DNA replication initiation"/>
    <property type="evidence" value="ECO:0007669"/>
    <property type="project" value="TreeGrafter"/>
</dbReference>
<keyword evidence="7" id="KW-0238">DNA-binding</keyword>
<keyword evidence="3" id="KW-0479">Metal-binding</keyword>
<keyword evidence="2" id="KW-0235">DNA replication</keyword>
<dbReference type="NCBIfam" id="TIGR00595">
    <property type="entry name" value="priA"/>
    <property type="match status" value="1"/>
</dbReference>
<evidence type="ECO:0000256" key="2">
    <source>
        <dbReference type="ARBA" id="ARBA00022705"/>
    </source>
</evidence>
<dbReference type="GO" id="GO:0006302">
    <property type="term" value="P:double-strand break repair"/>
    <property type="evidence" value="ECO:0007669"/>
    <property type="project" value="InterPro"/>
</dbReference>
<dbReference type="STRING" id="1805238.AUJ23_01950"/>
<dbReference type="InterPro" id="IPR005259">
    <property type="entry name" value="PriA"/>
</dbReference>
<keyword evidence="4" id="KW-0547">Nucleotide-binding</keyword>
<evidence type="ECO:0000256" key="1">
    <source>
        <dbReference type="ARBA" id="ARBA00022515"/>
    </source>
</evidence>